<dbReference type="EMBL" id="CP041932">
    <property type="protein sequence ID" value="QEK14711.1"/>
    <property type="molecule type" value="Genomic_DNA"/>
</dbReference>
<dbReference type="GeneID" id="41609379"/>
<protein>
    <submittedName>
        <fullName evidence="1">Uncharacterized protein</fullName>
    </submittedName>
</protein>
<dbReference type="Proteomes" id="UP000322631">
    <property type="component" value="Chromosome"/>
</dbReference>
<name>A0A5C0SK60_9EURY</name>
<dbReference type="KEGG" id="them:FPV09_05950"/>
<keyword evidence="2" id="KW-1185">Reference proteome</keyword>
<reference evidence="1 2" key="1">
    <citation type="submission" date="2019-07" db="EMBL/GenBank/DDBJ databases">
        <title>Complete genome of Thermococcus acidophilus.</title>
        <authorList>
            <person name="Li X."/>
        </authorList>
    </citation>
    <scope>NUCLEOTIDE SEQUENCE [LARGE SCALE GENOMIC DNA]</scope>
    <source>
        <strain evidence="1 2">SY113</strain>
    </source>
</reference>
<dbReference type="AlphaFoldDB" id="A0A5C0SK60"/>
<evidence type="ECO:0000313" key="2">
    <source>
        <dbReference type="Proteomes" id="UP000322631"/>
    </source>
</evidence>
<accession>A0A5C0SK60</accession>
<proteinExistence type="predicted"/>
<gene>
    <name evidence="1" type="ORF">FPV09_05950</name>
</gene>
<sequence>MGRKALAVVLILVIFGWAFLGIETAARMGALNDFMAGPEGLRVTSSVVETSNGSVLIIEWHLQRKPLERLLNGRDSVFLFYPFGVSLPHGVYTFLRGVPWVNLTVYPAERQVNRSEMSYDVWYYDTPGFATPHVEMVRASYLVPSNVTGGRIELPLQAMNYSRCSVIPVVLVYFHETGGSEVEPSHISTRLTIRPGPGYPVFGNGTLETLFSFNVSKWVEFTYWEKRGGWVEVRVFNATLPCESD</sequence>
<evidence type="ECO:0000313" key="1">
    <source>
        <dbReference type="EMBL" id="QEK14711.1"/>
    </source>
</evidence>
<organism evidence="1 2">
    <name type="scientific">Thermococcus aciditolerans</name>
    <dbReference type="NCBI Taxonomy" id="2598455"/>
    <lineage>
        <taxon>Archaea</taxon>
        <taxon>Methanobacteriati</taxon>
        <taxon>Methanobacteriota</taxon>
        <taxon>Thermococci</taxon>
        <taxon>Thermococcales</taxon>
        <taxon>Thermococcaceae</taxon>
        <taxon>Thermococcus</taxon>
    </lineage>
</organism>
<dbReference type="RefSeq" id="WP_148882725.1">
    <property type="nucleotide sequence ID" value="NZ_CP041932.1"/>
</dbReference>